<evidence type="ECO:0000256" key="3">
    <source>
        <dbReference type="PIRSR" id="PIRSR640198-3"/>
    </source>
</evidence>
<reference evidence="5 6" key="1">
    <citation type="journal article" date="2014" name="Int. J. Syst. Evol. Microbiol.">
        <title>Phaeodactylibacter xiamenensis gen. nov., sp. nov., a member of the family Saprospiraceae isolated from the marine alga Phaeodactylum tricornutum.</title>
        <authorList>
            <person name="Chen Z.Jr."/>
            <person name="Lei X."/>
            <person name="Lai Q."/>
            <person name="Li Y."/>
            <person name="Zhang B."/>
            <person name="Zhang J."/>
            <person name="Zhang H."/>
            <person name="Yang L."/>
            <person name="Zheng W."/>
            <person name="Tian Y."/>
            <person name="Yu Z."/>
            <person name="Xu H.Jr."/>
            <person name="Zheng T."/>
        </authorList>
    </citation>
    <scope>NUCLEOTIDE SEQUENCE [LARGE SCALE GENOMIC DNA]</scope>
    <source>
        <strain evidence="5 6">KD52</strain>
    </source>
</reference>
<dbReference type="STRING" id="1524460.IX84_17390"/>
<feature type="site" description="Important for autoinhibition of adenylyltransferase activity" evidence="3">
    <location>
        <position position="61"/>
    </location>
</feature>
<feature type="binding site" evidence="2">
    <location>
        <begin position="225"/>
        <end position="226"/>
    </location>
    <ligand>
        <name>ATP</name>
        <dbReference type="ChEBI" id="CHEBI:30616"/>
    </ligand>
</feature>
<dbReference type="InterPro" id="IPR003812">
    <property type="entry name" value="Fido"/>
</dbReference>
<dbReference type="Gene3D" id="1.10.10.10">
    <property type="entry name" value="Winged helix-like DNA-binding domain superfamily/Winged helix DNA-binding domain"/>
    <property type="match status" value="1"/>
</dbReference>
<dbReference type="Proteomes" id="UP000029736">
    <property type="component" value="Unassembled WGS sequence"/>
</dbReference>
<dbReference type="InterPro" id="IPR040198">
    <property type="entry name" value="Fido_containing"/>
</dbReference>
<keyword evidence="2" id="KW-0067">ATP-binding</keyword>
<name>A0A098S6W7_9BACT</name>
<dbReference type="Gene3D" id="1.10.3290.10">
    <property type="entry name" value="Fido-like domain"/>
    <property type="match status" value="1"/>
</dbReference>
<accession>A0A098S6W7</accession>
<keyword evidence="6" id="KW-1185">Reference proteome</keyword>
<evidence type="ECO:0000313" key="6">
    <source>
        <dbReference type="Proteomes" id="UP000029736"/>
    </source>
</evidence>
<organism evidence="5 6">
    <name type="scientific">Phaeodactylibacter xiamenensis</name>
    <dbReference type="NCBI Taxonomy" id="1524460"/>
    <lineage>
        <taxon>Bacteria</taxon>
        <taxon>Pseudomonadati</taxon>
        <taxon>Bacteroidota</taxon>
        <taxon>Saprospiria</taxon>
        <taxon>Saprospirales</taxon>
        <taxon>Haliscomenobacteraceae</taxon>
        <taxon>Phaeodactylibacter</taxon>
    </lineage>
</organism>
<evidence type="ECO:0000259" key="4">
    <source>
        <dbReference type="PROSITE" id="PS51459"/>
    </source>
</evidence>
<dbReference type="GO" id="GO:0005524">
    <property type="term" value="F:ATP binding"/>
    <property type="evidence" value="ECO:0007669"/>
    <property type="project" value="UniProtKB-KW"/>
</dbReference>
<feature type="binding site" evidence="2">
    <location>
        <begin position="188"/>
        <end position="195"/>
    </location>
    <ligand>
        <name>ATP</name>
        <dbReference type="ChEBI" id="CHEBI:30616"/>
    </ligand>
</feature>
<protein>
    <submittedName>
        <fullName evidence="5">Cell filamentation protein Fic</fullName>
    </submittedName>
</protein>
<dbReference type="SUPFAM" id="SSF140931">
    <property type="entry name" value="Fic-like"/>
    <property type="match status" value="1"/>
</dbReference>
<dbReference type="EMBL" id="JPOS01000039">
    <property type="protein sequence ID" value="KGE86842.1"/>
    <property type="molecule type" value="Genomic_DNA"/>
</dbReference>
<feature type="domain" description="Fido" evidence="4">
    <location>
        <begin position="105"/>
        <end position="247"/>
    </location>
</feature>
<evidence type="ECO:0000256" key="1">
    <source>
        <dbReference type="PIRSR" id="PIRSR640198-1"/>
    </source>
</evidence>
<dbReference type="PANTHER" id="PTHR13504">
    <property type="entry name" value="FIDO DOMAIN-CONTAINING PROTEIN DDB_G0283145"/>
    <property type="match status" value="1"/>
</dbReference>
<dbReference type="InterPro" id="IPR036597">
    <property type="entry name" value="Fido-like_dom_sf"/>
</dbReference>
<dbReference type="PROSITE" id="PS51459">
    <property type="entry name" value="FIDO"/>
    <property type="match status" value="1"/>
</dbReference>
<dbReference type="AlphaFoldDB" id="A0A098S6W7"/>
<dbReference type="Pfam" id="PF02661">
    <property type="entry name" value="Fic"/>
    <property type="match status" value="1"/>
</dbReference>
<sequence length="326" mass="37755">MRSNDGIMIQKYYEGTSKIINLSIEVGKLIGIVDATYLRKPQTNLRRENRIKTIQSSLMIEGNTLSLDQVTAIFENKRIIGPAKDIKEVQNAIVVYSKLRDFDPCSEESYLLAHKILMSGLVENAGKYRAKGVGIFKGEQIAHMAPPAWNVSNLMSNLFSYLKESEDNQIVKSCVFHYEMEFIHPFMDGNGRMGRLWQTLILMQENPVFEYLPIEIEIKKNQEKYYEALSESDKEGLCTKFVEFMLGMIKISLNDLIEDQRKSFSDEERLQYFKEQTDLKEFTRKDYLRVFKDISTATATRDLKKGVDLGILKKKGENRLAKYEFK</sequence>
<feature type="active site" evidence="1">
    <location>
        <position position="184"/>
    </location>
</feature>
<comment type="caution">
    <text evidence="5">The sequence shown here is derived from an EMBL/GenBank/DDBJ whole genome shotgun (WGS) entry which is preliminary data.</text>
</comment>
<gene>
    <name evidence="5" type="ORF">IX84_17390</name>
</gene>
<keyword evidence="2" id="KW-0547">Nucleotide-binding</keyword>
<dbReference type="InterPro" id="IPR036388">
    <property type="entry name" value="WH-like_DNA-bd_sf"/>
</dbReference>
<dbReference type="PANTHER" id="PTHR13504:SF38">
    <property type="entry name" value="FIDO DOMAIN-CONTAINING PROTEIN"/>
    <property type="match status" value="1"/>
</dbReference>
<evidence type="ECO:0000256" key="2">
    <source>
        <dbReference type="PIRSR" id="PIRSR640198-2"/>
    </source>
</evidence>
<proteinExistence type="predicted"/>
<evidence type="ECO:0000313" key="5">
    <source>
        <dbReference type="EMBL" id="KGE86842.1"/>
    </source>
</evidence>